<feature type="domain" description="Protein kinase" evidence="8">
    <location>
        <begin position="11"/>
        <end position="259"/>
    </location>
</feature>
<evidence type="ECO:0000256" key="2">
    <source>
        <dbReference type="ARBA" id="ARBA00022527"/>
    </source>
</evidence>
<dbReference type="Proteomes" id="UP000468735">
    <property type="component" value="Unassembled WGS sequence"/>
</dbReference>
<dbReference type="RefSeq" id="WP_151558488.1">
    <property type="nucleotide sequence ID" value="NZ_WBMT01000002.1"/>
</dbReference>
<organism evidence="9 10">
    <name type="scientific">Actinomadura rudentiformis</name>
    <dbReference type="NCBI Taxonomy" id="359158"/>
    <lineage>
        <taxon>Bacteria</taxon>
        <taxon>Bacillati</taxon>
        <taxon>Actinomycetota</taxon>
        <taxon>Actinomycetes</taxon>
        <taxon>Streptosporangiales</taxon>
        <taxon>Thermomonosporaceae</taxon>
        <taxon>Actinomadura</taxon>
    </lineage>
</organism>
<comment type="caution">
    <text evidence="9">The sequence shown here is derived from an EMBL/GenBank/DDBJ whole genome shotgun (WGS) entry which is preliminary data.</text>
</comment>
<gene>
    <name evidence="9" type="ORF">F8566_05045</name>
</gene>
<dbReference type="EC" id="2.7.11.1" evidence="1"/>
<dbReference type="EMBL" id="WBMT01000002">
    <property type="protein sequence ID" value="KAB2351593.1"/>
    <property type="molecule type" value="Genomic_DNA"/>
</dbReference>
<keyword evidence="2" id="KW-0723">Serine/threonine-protein kinase</keyword>
<keyword evidence="3" id="KW-0808">Transferase</keyword>
<keyword evidence="6" id="KW-0067">ATP-binding</keyword>
<evidence type="ECO:0000256" key="5">
    <source>
        <dbReference type="ARBA" id="ARBA00022777"/>
    </source>
</evidence>
<dbReference type="InterPro" id="IPR011047">
    <property type="entry name" value="Quinoprotein_ADH-like_sf"/>
</dbReference>
<dbReference type="Gene3D" id="1.10.510.10">
    <property type="entry name" value="Transferase(Phosphotransferase) domain 1"/>
    <property type="match status" value="1"/>
</dbReference>
<sequence length="759" mass="81087">MGVMDWRVPGLTEVRELGAGAQGRVVLARRDDSGVTIAVKYLAPALLRNPGAREVFRTEARLLQRVDDVHVARLFAFVEDEGGAAIVMEAVNGVALRRILDEHGVLEPEAAFTVLKGALLGLGAAHRVGVVHRDFKPANVMVERTGNSKLIDFGIAVLAGQGDRSGTPSYMAPEQWLGRPASSATDMYSATCVFFECVTGSRPFGGRDTRTLREQHTTQPPPVDDVPEPLRELVARGLAKNPQDRPSDAAEFVSELETVAVGAYGKDWEGRGLAALAASSVAVAATVPAAAATVGEGAGVLAKLGIGLGSVAAAGTAAAVGAYFMWPTDPSIKHAWTAQSVKPASPVAAVDGGFALYTSDGRGGFEIVGLNGKNGRVRWRHPATPSATVRGVDLYPAAKDRTVVYMSPVGRLQDRRAAIVAVDAATGTTRWSYGTGGVLVDSQPELCANESKICLTQKVSGRTSQQKTLNLSDGRLLTTSTSVDGRRLQSAENGDTLLVSSDGKDLLLIPPTGPTRWRRPLTEVFKSKVNPDNGWWLELKDGRYIGSIGRTDSANFATQTYYYDRAVVAAFDAATGRPLWLDRGASVFCGEIVFELQHPVRCRTKGTQKGERRQGLNVTVEGFDPATGATRWSWNAGDVPALGPYGASGERGVMRLSDTEYLVRTPTQGHTILNLDTGPRPLQGSAPSGWCREHTSVPGIPGVSWPVGQNAYLHQSLWPCTIDRRPVKLPRLAPDFSGTRSGKVYAWADKNTVQAVHVK</sequence>
<dbReference type="AlphaFoldDB" id="A0A6H9YYI7"/>
<proteinExistence type="predicted"/>
<dbReference type="InterPro" id="IPR015943">
    <property type="entry name" value="WD40/YVTN_repeat-like_dom_sf"/>
</dbReference>
<dbReference type="PROSITE" id="PS00108">
    <property type="entry name" value="PROTEIN_KINASE_ST"/>
    <property type="match status" value="1"/>
</dbReference>
<evidence type="ECO:0000313" key="10">
    <source>
        <dbReference type="Proteomes" id="UP000468735"/>
    </source>
</evidence>
<evidence type="ECO:0000259" key="8">
    <source>
        <dbReference type="PROSITE" id="PS50011"/>
    </source>
</evidence>
<dbReference type="Gene3D" id="2.130.10.10">
    <property type="entry name" value="YVTN repeat-like/Quinoprotein amine dehydrogenase"/>
    <property type="match status" value="1"/>
</dbReference>
<dbReference type="PROSITE" id="PS50011">
    <property type="entry name" value="PROTEIN_KINASE_DOM"/>
    <property type="match status" value="1"/>
</dbReference>
<keyword evidence="10" id="KW-1185">Reference proteome</keyword>
<dbReference type="InterPro" id="IPR002372">
    <property type="entry name" value="PQQ_rpt_dom"/>
</dbReference>
<evidence type="ECO:0000256" key="7">
    <source>
        <dbReference type="SAM" id="MobiDB-lite"/>
    </source>
</evidence>
<dbReference type="CDD" id="cd14014">
    <property type="entry name" value="STKc_PknB_like"/>
    <property type="match status" value="1"/>
</dbReference>
<dbReference type="Pfam" id="PF13360">
    <property type="entry name" value="PQQ_2"/>
    <property type="match status" value="1"/>
</dbReference>
<dbReference type="InterPro" id="IPR008271">
    <property type="entry name" value="Ser/Thr_kinase_AS"/>
</dbReference>
<feature type="compositionally biased region" description="Basic and acidic residues" evidence="7">
    <location>
        <begin position="206"/>
        <end position="216"/>
    </location>
</feature>
<dbReference type="InterPro" id="IPR011009">
    <property type="entry name" value="Kinase-like_dom_sf"/>
</dbReference>
<evidence type="ECO:0000256" key="1">
    <source>
        <dbReference type="ARBA" id="ARBA00012513"/>
    </source>
</evidence>
<keyword evidence="5 9" id="KW-0418">Kinase</keyword>
<dbReference type="PANTHER" id="PTHR43289:SF6">
    <property type="entry name" value="SERINE_THREONINE-PROTEIN KINASE NEKL-3"/>
    <property type="match status" value="1"/>
</dbReference>
<reference evidence="9 10" key="1">
    <citation type="submission" date="2019-09" db="EMBL/GenBank/DDBJ databases">
        <title>Actinomadura physcomitrii sp. nov., a novel actinomycete isolated from moss [Physcomitrium sphaericum (Ludw) Fuernr].</title>
        <authorList>
            <person name="Zhuang X."/>
            <person name="Liu C."/>
        </authorList>
    </citation>
    <scope>NUCLEOTIDE SEQUENCE [LARGE SCALE GENOMIC DNA]</scope>
    <source>
        <strain evidence="9 10">HMC1</strain>
    </source>
</reference>
<dbReference type="Pfam" id="PF00069">
    <property type="entry name" value="Pkinase"/>
    <property type="match status" value="1"/>
</dbReference>
<dbReference type="GO" id="GO:0004674">
    <property type="term" value="F:protein serine/threonine kinase activity"/>
    <property type="evidence" value="ECO:0007669"/>
    <property type="project" value="UniProtKB-KW"/>
</dbReference>
<dbReference type="SUPFAM" id="SSF56112">
    <property type="entry name" value="Protein kinase-like (PK-like)"/>
    <property type="match status" value="1"/>
</dbReference>
<evidence type="ECO:0000256" key="3">
    <source>
        <dbReference type="ARBA" id="ARBA00022679"/>
    </source>
</evidence>
<dbReference type="GO" id="GO:0005524">
    <property type="term" value="F:ATP binding"/>
    <property type="evidence" value="ECO:0007669"/>
    <property type="project" value="UniProtKB-KW"/>
</dbReference>
<accession>A0A6H9YYI7</accession>
<feature type="region of interest" description="Disordered" evidence="7">
    <location>
        <begin position="206"/>
        <end position="228"/>
    </location>
</feature>
<dbReference type="InterPro" id="IPR000719">
    <property type="entry name" value="Prot_kinase_dom"/>
</dbReference>
<evidence type="ECO:0000313" key="9">
    <source>
        <dbReference type="EMBL" id="KAB2351593.1"/>
    </source>
</evidence>
<evidence type="ECO:0000256" key="4">
    <source>
        <dbReference type="ARBA" id="ARBA00022741"/>
    </source>
</evidence>
<protein>
    <recommendedName>
        <fullName evidence="1">non-specific serine/threonine protein kinase</fullName>
        <ecNumber evidence="1">2.7.11.1</ecNumber>
    </recommendedName>
</protein>
<dbReference type="SUPFAM" id="SSF50998">
    <property type="entry name" value="Quinoprotein alcohol dehydrogenase-like"/>
    <property type="match status" value="1"/>
</dbReference>
<dbReference type="PANTHER" id="PTHR43289">
    <property type="entry name" value="MITOGEN-ACTIVATED PROTEIN KINASE KINASE KINASE 20-RELATED"/>
    <property type="match status" value="1"/>
</dbReference>
<evidence type="ECO:0000256" key="6">
    <source>
        <dbReference type="ARBA" id="ARBA00022840"/>
    </source>
</evidence>
<name>A0A6H9YYI7_9ACTN</name>
<dbReference type="Gene3D" id="3.30.200.20">
    <property type="entry name" value="Phosphorylase Kinase, domain 1"/>
    <property type="match status" value="1"/>
</dbReference>
<keyword evidence="4" id="KW-0547">Nucleotide-binding</keyword>
<dbReference type="OrthoDB" id="4541885at2"/>